<name>A0ABW2F7J7_9BACL</name>
<evidence type="ECO:0000313" key="3">
    <source>
        <dbReference type="EMBL" id="MFC7148172.1"/>
    </source>
</evidence>
<dbReference type="SUPFAM" id="SSF143120">
    <property type="entry name" value="YefM-like"/>
    <property type="match status" value="1"/>
</dbReference>
<comment type="similarity">
    <text evidence="1">Belongs to the phD/YefM antitoxin family.</text>
</comment>
<reference evidence="4" key="1">
    <citation type="journal article" date="2019" name="Int. J. Syst. Evol. Microbiol.">
        <title>The Global Catalogue of Microorganisms (GCM) 10K type strain sequencing project: providing services to taxonomists for standard genome sequencing and annotation.</title>
        <authorList>
            <consortium name="The Broad Institute Genomics Platform"/>
            <consortium name="The Broad Institute Genome Sequencing Center for Infectious Disease"/>
            <person name="Wu L."/>
            <person name="Ma J."/>
        </authorList>
    </citation>
    <scope>NUCLEOTIDE SEQUENCE [LARGE SCALE GENOMIC DNA]</scope>
    <source>
        <strain evidence="4">KCTC 12907</strain>
    </source>
</reference>
<dbReference type="PANTHER" id="PTHR34107">
    <property type="entry name" value="SLL0198 PROTEIN-RELATED"/>
    <property type="match status" value="1"/>
</dbReference>
<gene>
    <name evidence="3" type="ORF">ACFQMJ_06435</name>
</gene>
<sequence>MKVSSTEVQNNFGKYLAIAAQEDVIVTRNGREIARLTAVGESDAGVVAERRASYEFGNHGGRKAAFDEFQALSKDGSEERYEYIDGEIYAMASPTTDHQTALMELAVIFHGWSQGKSCRPFVAPYDIQLRRIERLEQLNVVQPDLMIICDLEEHLAEDGYYKGVPALLVEILSESTRRKDLLRKADLYMRSGVKEYWIVNPFSKEIMIYRFADWEIAENVTFRLGETAKSYIFEGLLAELNRVFR</sequence>
<dbReference type="RefSeq" id="WP_378048850.1">
    <property type="nucleotide sequence ID" value="NZ_JBHMDN010000018.1"/>
</dbReference>
<evidence type="ECO:0000313" key="4">
    <source>
        <dbReference type="Proteomes" id="UP001596378"/>
    </source>
</evidence>
<dbReference type="InterPro" id="IPR008538">
    <property type="entry name" value="Uma2"/>
</dbReference>
<dbReference type="EMBL" id="JBHTAI010000003">
    <property type="protein sequence ID" value="MFC7148172.1"/>
    <property type="molecule type" value="Genomic_DNA"/>
</dbReference>
<accession>A0ABW2F7J7</accession>
<dbReference type="PANTHER" id="PTHR34107:SF4">
    <property type="entry name" value="SLL1222 PROTEIN"/>
    <property type="match status" value="1"/>
</dbReference>
<dbReference type="Proteomes" id="UP001596378">
    <property type="component" value="Unassembled WGS sequence"/>
</dbReference>
<dbReference type="InterPro" id="IPR036165">
    <property type="entry name" value="YefM-like_sf"/>
</dbReference>
<proteinExistence type="inferred from homology"/>
<dbReference type="InterPro" id="IPR011335">
    <property type="entry name" value="Restrct_endonuc-II-like"/>
</dbReference>
<dbReference type="InterPro" id="IPR012296">
    <property type="entry name" value="Nuclease_put_TT1808"/>
</dbReference>
<evidence type="ECO:0000259" key="2">
    <source>
        <dbReference type="Pfam" id="PF05685"/>
    </source>
</evidence>
<evidence type="ECO:0000256" key="1">
    <source>
        <dbReference type="ARBA" id="ARBA00009981"/>
    </source>
</evidence>
<dbReference type="SUPFAM" id="SSF52980">
    <property type="entry name" value="Restriction endonuclease-like"/>
    <property type="match status" value="1"/>
</dbReference>
<protein>
    <submittedName>
        <fullName evidence="3">Type II toxin-antitoxin system prevent-host-death family antitoxin</fullName>
    </submittedName>
</protein>
<dbReference type="NCBIfam" id="TIGR01552">
    <property type="entry name" value="phd_fam"/>
    <property type="match status" value="1"/>
</dbReference>
<dbReference type="CDD" id="cd06260">
    <property type="entry name" value="DUF820-like"/>
    <property type="match status" value="1"/>
</dbReference>
<dbReference type="Gene3D" id="3.90.1570.10">
    <property type="entry name" value="tt1808, chain A"/>
    <property type="match status" value="1"/>
</dbReference>
<comment type="caution">
    <text evidence="3">The sequence shown here is derived from an EMBL/GenBank/DDBJ whole genome shotgun (WGS) entry which is preliminary data.</text>
</comment>
<keyword evidence="4" id="KW-1185">Reference proteome</keyword>
<feature type="domain" description="Putative restriction endonuclease" evidence="2">
    <location>
        <begin position="66"/>
        <end position="230"/>
    </location>
</feature>
<organism evidence="3 4">
    <name type="scientific">Cohnella cellulosilytica</name>
    <dbReference type="NCBI Taxonomy" id="986710"/>
    <lineage>
        <taxon>Bacteria</taxon>
        <taxon>Bacillati</taxon>
        <taxon>Bacillota</taxon>
        <taxon>Bacilli</taxon>
        <taxon>Bacillales</taxon>
        <taxon>Paenibacillaceae</taxon>
        <taxon>Cohnella</taxon>
    </lineage>
</organism>
<dbReference type="Pfam" id="PF05685">
    <property type="entry name" value="Uma2"/>
    <property type="match status" value="1"/>
</dbReference>